<sequence length="276" mass="30704">MNYKLVCIDMDGTLLDSHHKVSERNKEALKKAIEKGVHIAISTGRVFPSARIYGNIIGVNAPLICSNGSYIKDKNTDEVIFKSTLDRETYFKICDIINKYKFLAYVDSTDGLIADTDIPEDDSHRLMNSWVDEKEKIKFYNCDDLRDAYDEHGEDILKFIIIKQEGGPNIEEAKEEFEALEGVDLVYASWGGCIEIMKKGTSKGSAVKALADKLGISLEEVICIGDSGNDVSMLEEAGLSVVMGNAPDFIKEYGDYITDTNENDGVAKAIEKFILE</sequence>
<dbReference type="InterPro" id="IPR006379">
    <property type="entry name" value="HAD-SF_hydro_IIB"/>
</dbReference>
<dbReference type="SFLD" id="SFLDG01140">
    <property type="entry name" value="C2.B:_Phosphomannomutase_and_P"/>
    <property type="match status" value="1"/>
</dbReference>
<dbReference type="SUPFAM" id="SSF56784">
    <property type="entry name" value="HAD-like"/>
    <property type="match status" value="1"/>
</dbReference>
<protein>
    <submittedName>
        <fullName evidence="1">HAD hydrolase, IIB family</fullName>
    </submittedName>
</protein>
<dbReference type="Proteomes" id="UP000001823">
    <property type="component" value="Chromosome"/>
</dbReference>
<dbReference type="KEGG" id="cpf:CPF_1821"/>
<dbReference type="Gene3D" id="3.40.50.1000">
    <property type="entry name" value="HAD superfamily/HAD-like"/>
    <property type="match status" value="1"/>
</dbReference>
<dbReference type="GO" id="GO:0005829">
    <property type="term" value="C:cytosol"/>
    <property type="evidence" value="ECO:0007669"/>
    <property type="project" value="TreeGrafter"/>
</dbReference>
<dbReference type="PaxDb" id="195103-CPF_1821"/>
<organism evidence="1 2">
    <name type="scientific">Clostridium perfringens (strain ATCC 13124 / DSM 756 / JCM 1290 / NCIMB 6125 / NCTC 8237 / Type A)</name>
    <dbReference type="NCBI Taxonomy" id="195103"/>
    <lineage>
        <taxon>Bacteria</taxon>
        <taxon>Bacillati</taxon>
        <taxon>Bacillota</taxon>
        <taxon>Clostridia</taxon>
        <taxon>Eubacteriales</taxon>
        <taxon>Clostridiaceae</taxon>
        <taxon>Clostridium</taxon>
    </lineage>
</organism>
<dbReference type="NCBIfam" id="TIGR00099">
    <property type="entry name" value="Cof-subfamily"/>
    <property type="match status" value="1"/>
</dbReference>
<dbReference type="InterPro" id="IPR023214">
    <property type="entry name" value="HAD_sf"/>
</dbReference>
<accession>A0A0H2YV52</accession>
<dbReference type="STRING" id="195103.CPF_1821"/>
<keyword evidence="2" id="KW-1185">Reference proteome</keyword>
<dbReference type="PANTHER" id="PTHR10000">
    <property type="entry name" value="PHOSPHOSERINE PHOSPHATASE"/>
    <property type="match status" value="1"/>
</dbReference>
<name>A0A0H2YV52_CLOP1</name>
<dbReference type="eggNOG" id="COG0561">
    <property type="taxonomic scope" value="Bacteria"/>
</dbReference>
<proteinExistence type="predicted"/>
<dbReference type="HOGENOM" id="CLU_044146_1_3_9"/>
<reference evidence="1 2" key="1">
    <citation type="journal article" date="2006" name="Genome Res.">
        <title>Skewed genomic variability in strains of the toxigenic bacterial pathogen, Clostridium perfringens.</title>
        <authorList>
            <person name="Myers G.S."/>
            <person name="Rasko D.A."/>
            <person name="Cheung J.K."/>
            <person name="Ravel J."/>
            <person name="Seshadri R."/>
            <person name="Deboy R.T."/>
            <person name="Ren Q."/>
            <person name="Varga J."/>
            <person name="Awad M.M."/>
            <person name="Brinkac L.M."/>
            <person name="Daugherty S.C."/>
            <person name="Haft D.H."/>
            <person name="Dodson R.J."/>
            <person name="Madupu R."/>
            <person name="Nelson W.C."/>
            <person name="Rosovitz M.J."/>
            <person name="Sullivan S.A."/>
            <person name="Khouri H."/>
            <person name="Dimitrov G.I."/>
            <person name="Watkins K.L."/>
            <person name="Mulligan S."/>
            <person name="Benton J."/>
            <person name="Radune D."/>
            <person name="Fisher D.J."/>
            <person name="Atkins H.S."/>
            <person name="Hiscox T."/>
            <person name="Jost B.H."/>
            <person name="Billington S.J."/>
            <person name="Songer J.G."/>
            <person name="McClane B.A."/>
            <person name="Titball R.W."/>
            <person name="Rood J.I."/>
            <person name="Melville S.B."/>
            <person name="Paulsen I.T."/>
        </authorList>
    </citation>
    <scope>NUCLEOTIDE SEQUENCE [LARGE SCALE GENOMIC DNA]</scope>
    <source>
        <strain evidence="2">ATCC 13124 / DSM 756 / JCM 1290 / NCIMB 6125 / NCTC 8237 / S 107 / Type A</strain>
    </source>
</reference>
<dbReference type="GO" id="GO:0016791">
    <property type="term" value="F:phosphatase activity"/>
    <property type="evidence" value="ECO:0007669"/>
    <property type="project" value="TreeGrafter"/>
</dbReference>
<evidence type="ECO:0000313" key="2">
    <source>
        <dbReference type="Proteomes" id="UP000001823"/>
    </source>
</evidence>
<dbReference type="Gene3D" id="3.30.1240.10">
    <property type="match status" value="1"/>
</dbReference>
<dbReference type="AlphaFoldDB" id="A0A0H2YV52"/>
<dbReference type="PROSITE" id="PS01229">
    <property type="entry name" value="COF_2"/>
    <property type="match status" value="1"/>
</dbReference>
<dbReference type="SFLD" id="SFLDG01144">
    <property type="entry name" value="C2.B.4:_PGP_Like"/>
    <property type="match status" value="1"/>
</dbReference>
<dbReference type="InterPro" id="IPR000150">
    <property type="entry name" value="Cof"/>
</dbReference>
<dbReference type="NCBIfam" id="TIGR01484">
    <property type="entry name" value="HAD-SF-IIB"/>
    <property type="match status" value="1"/>
</dbReference>
<dbReference type="EMBL" id="CP000246">
    <property type="protein sequence ID" value="ABG85020.1"/>
    <property type="molecule type" value="Genomic_DNA"/>
</dbReference>
<dbReference type="RefSeq" id="WP_011590897.1">
    <property type="nucleotide sequence ID" value="NC_008261.1"/>
</dbReference>
<gene>
    <name evidence="1" type="ordered locus">CPF_1821</name>
</gene>
<dbReference type="InterPro" id="IPR036412">
    <property type="entry name" value="HAD-like_sf"/>
</dbReference>
<dbReference type="CDD" id="cd07516">
    <property type="entry name" value="HAD_Pase"/>
    <property type="match status" value="1"/>
</dbReference>
<dbReference type="Pfam" id="PF08282">
    <property type="entry name" value="Hydrolase_3"/>
    <property type="match status" value="1"/>
</dbReference>
<keyword evidence="1" id="KW-0378">Hydrolase</keyword>
<evidence type="ECO:0000313" key="1">
    <source>
        <dbReference type="EMBL" id="ABG85020.1"/>
    </source>
</evidence>
<dbReference type="SFLD" id="SFLDS00003">
    <property type="entry name" value="Haloacid_Dehalogenase"/>
    <property type="match status" value="1"/>
</dbReference>
<dbReference type="GO" id="GO:0000287">
    <property type="term" value="F:magnesium ion binding"/>
    <property type="evidence" value="ECO:0007669"/>
    <property type="project" value="TreeGrafter"/>
</dbReference>
<dbReference type="PANTHER" id="PTHR10000:SF8">
    <property type="entry name" value="HAD SUPERFAMILY HYDROLASE-LIKE, TYPE 3"/>
    <property type="match status" value="1"/>
</dbReference>